<dbReference type="InterPro" id="IPR007527">
    <property type="entry name" value="Znf_SWIM"/>
</dbReference>
<evidence type="ECO:0000313" key="7">
    <source>
        <dbReference type="EMBL" id="CAG5015127.1"/>
    </source>
</evidence>
<dbReference type="OrthoDB" id="10013584at2759"/>
<gene>
    <name evidence="7" type="ORF">PAPOLLO_LOCUS16319</name>
</gene>
<protein>
    <submittedName>
        <fullName evidence="7">(apollo) hypothetical protein</fullName>
    </submittedName>
</protein>
<dbReference type="GO" id="GO:0008270">
    <property type="term" value="F:zinc ion binding"/>
    <property type="evidence" value="ECO:0007669"/>
    <property type="project" value="UniProtKB-KW"/>
</dbReference>
<evidence type="ECO:0000256" key="2">
    <source>
        <dbReference type="ARBA" id="ARBA00022771"/>
    </source>
</evidence>
<dbReference type="Pfam" id="PF21055">
    <property type="entry name" value="ZSWIM4-8_C"/>
    <property type="match status" value="1"/>
</dbReference>
<dbReference type="Proteomes" id="UP000691718">
    <property type="component" value="Unassembled WGS sequence"/>
</dbReference>
<dbReference type="PROSITE" id="PS50966">
    <property type="entry name" value="ZF_SWIM"/>
    <property type="match status" value="1"/>
</dbReference>
<organism evidence="7 8">
    <name type="scientific">Parnassius apollo</name>
    <name type="common">Apollo butterfly</name>
    <name type="synonym">Papilio apollo</name>
    <dbReference type="NCBI Taxonomy" id="110799"/>
    <lineage>
        <taxon>Eukaryota</taxon>
        <taxon>Metazoa</taxon>
        <taxon>Ecdysozoa</taxon>
        <taxon>Arthropoda</taxon>
        <taxon>Hexapoda</taxon>
        <taxon>Insecta</taxon>
        <taxon>Pterygota</taxon>
        <taxon>Neoptera</taxon>
        <taxon>Endopterygota</taxon>
        <taxon>Lepidoptera</taxon>
        <taxon>Glossata</taxon>
        <taxon>Ditrysia</taxon>
        <taxon>Papilionoidea</taxon>
        <taxon>Papilionidae</taxon>
        <taxon>Parnassiinae</taxon>
        <taxon>Parnassini</taxon>
        <taxon>Parnassius</taxon>
        <taxon>Parnassius</taxon>
    </lineage>
</organism>
<dbReference type="PANTHER" id="PTHR22619">
    <property type="entry name" value="ZINC FINGER SWIM DOMAIN CONTAINING PROTEIN 4, 5, 6"/>
    <property type="match status" value="1"/>
</dbReference>
<keyword evidence="2 4" id="KW-0863">Zinc-finger</keyword>
<keyword evidence="3" id="KW-0862">Zinc</keyword>
<proteinExistence type="predicted"/>
<comment type="caution">
    <text evidence="7">The sequence shown here is derived from an EMBL/GenBank/DDBJ whole genome shotgun (WGS) entry which is preliminary data.</text>
</comment>
<feature type="domain" description="SWIM-type" evidence="6">
    <location>
        <begin position="123"/>
        <end position="160"/>
    </location>
</feature>
<feature type="region of interest" description="Disordered" evidence="5">
    <location>
        <begin position="373"/>
        <end position="437"/>
    </location>
</feature>
<accession>A0A8S3XEG6</accession>
<dbReference type="EMBL" id="CAJQZP010001064">
    <property type="protein sequence ID" value="CAG5015127.1"/>
    <property type="molecule type" value="Genomic_DNA"/>
</dbReference>
<evidence type="ECO:0000259" key="6">
    <source>
        <dbReference type="PROSITE" id="PS50966"/>
    </source>
</evidence>
<evidence type="ECO:0000313" key="8">
    <source>
        <dbReference type="Proteomes" id="UP000691718"/>
    </source>
</evidence>
<feature type="compositionally biased region" description="Basic residues" evidence="5">
    <location>
        <begin position="1092"/>
        <end position="1103"/>
    </location>
</feature>
<feature type="compositionally biased region" description="Low complexity" evidence="5">
    <location>
        <begin position="1104"/>
        <end position="1114"/>
    </location>
</feature>
<keyword evidence="8" id="KW-1185">Reference proteome</keyword>
<evidence type="ECO:0000256" key="3">
    <source>
        <dbReference type="ARBA" id="ARBA00022833"/>
    </source>
</evidence>
<feature type="region of interest" description="Disordered" evidence="5">
    <location>
        <begin position="445"/>
        <end position="464"/>
    </location>
</feature>
<name>A0A8S3XEG6_PARAO</name>
<feature type="region of interest" description="Disordered" evidence="5">
    <location>
        <begin position="1188"/>
        <end position="1213"/>
    </location>
</feature>
<dbReference type="InterPro" id="IPR048370">
    <property type="entry name" value="ZSWIM4-8_C"/>
</dbReference>
<evidence type="ECO:0000256" key="5">
    <source>
        <dbReference type="SAM" id="MobiDB-lite"/>
    </source>
</evidence>
<feature type="region of interest" description="Disordered" evidence="5">
    <location>
        <begin position="1085"/>
        <end position="1116"/>
    </location>
</feature>
<dbReference type="GO" id="GO:0031462">
    <property type="term" value="C:Cul2-RING ubiquitin ligase complex"/>
    <property type="evidence" value="ECO:0007669"/>
    <property type="project" value="TreeGrafter"/>
</dbReference>
<feature type="compositionally biased region" description="Low complexity" evidence="5">
    <location>
        <begin position="568"/>
        <end position="584"/>
    </location>
</feature>
<sequence length="2142" mass="240535">MSACAPRACCRPRAPPTLLDITAKIVAAAIPFQRIEERYERIPEPVQRRVVYWSFPRDERDICMYSSLARAPPDDHRNIAFCRGLKLLEAGCVENVLQVGFHLSGVVRAPAAVPPCSEPERLYRVTVSFDRCKITGVTCSCEARDIFWCQHVVALALYRIRNADSVRLRVPISETLLQMDRQQLQKFVQYLIAEHHTEVLPTAQRLADEVLQARSAINRICGAPDPTAGPPPDAHHAWHLDEQQVCEQVRAYLLQGTYYNANKQLNSLFSKVREMLRAQDSNGPRMLMLMTEQFLSDPRLLLWRNQNTPMTEKCRQLWEQLGALWVSIVLDPGSNKHHRMQWRQLLEKWSAVEVCPTEDPDYRSFPLYARERERNERDRDRDHRDRDRERHRDREERDRERLREREERDRERHRERQRREMHSHSESSDEDSRPNNYEREYRRASKRLRLHNQRPPPQTTPRTVFHKALDAVDISWENEHLKSILSSDEYCDFEKPDKAGSSGTNTLQPYPKFNELGQPLWHEHLPVVGARIEALRAHGRAPAALRLAVSAARALRHRQEVAQQRWQSAGAGAGTSEASSSSGTCGASETCAGLCERVKLSLLCAHMDAGACLPSGATCALSHTQRCIGRDSRGWTGWALEAVWCVHECLADACLAPDDQRASPRLHTYLDEEPATGLPPRYQHVPVAGSKNPEETYLALALEAALLGLGMQRMLPSGLYAQERYCKQEERLISALQRVEGEAVAGVCARVAAALLAGGPASCLGARVHPRSAPAHTFARYLFLALLPNDPDLAYRVGLRAMRLPMVEEAYALDAGGSGCGAACGAGAWHTLQHAEQQQAALASALLGAARGTPARLRAALAAAQRHVRSAAQLFRLAQDALRHAAPPDAPHHHRDLLAAAFELGLQVLRMTLSSVNWRRREMVRWLVTCATELGLDALLSIMQNWYELFTPTEATGPVAAAAMSHATALRLGLSFEQQEKLSACARTLALQCAAKDPPGCALSALSVCEGSAGAFEAACAAVGGAAARGALASGQLFAVARYMEQRGQPARAMRLATLAMRNLHLHYNQVRAARLQPAVRRGALHGAARPARARHAPRHARHAQPAPALQPGACSPPPASCSPWRATWSSAESPRAPCASPRSPCATCTCTTTRCVQPTARSPQPARLRPAVRRCALHGAARRARARHAPRHARHAQPAPALQPGACSPRPVARSPPAFGQLFAVARYMEQRGQPARAMRLATLAVCNLHLHFNQVRADRGPQPAARPPPASCSPLRATWSSAASPRAPFASPRSPCATCTCTTTRCVQPRPAGRSPPASGQLFAVARYMEQRGEPARAMRLATLAMRNLHLHYNQDSHPAIADIHWAVALAHSLGRAELQAMLPLLVKNVQCAPVLSDVLRRCCVAAAGCSRARPAPPRPPTPLRPLLEAALRAYASTTHARLAHISPRHYADFVDFLDITTTRSPLYVLQPSQQLTHRYTCCRHHNNSDTVIHAADITTTHTPLYVLHTSQQLIHRYTCRRHHNNSHTVIRAADITTTHTSSYVLQTSQQLTHCYTCCSHYNNSHTVVHAADIAITHTPLYVLQTSQQLTHHYTCYRHHNNSHTVIRATDITTTHTPLYMLQTSQQLTHRYTCYRHHNHSHTVIHAADITTTHTPLYMLQTSQQLTHRYTCYRHHNNSHTVIHAADITTTHTPLYMLQTSQQLTHRYTCCRHHNNSHTVIHAADITTTHTPLYVLQTSQPLTHRYKHAADITTTHTPLYMLQTSQQLTHRYTCCRHHNHSHTVITCCRHHNNSHTVIHAADITTTHTPLYMLQTSQPLTHRYNMLQTSQQLTHRYTCCRHHNNSHTVIRAADITTTHTPLYMLQTSQPLTHRYTCCRHHYNSHTVIHAADITTTHTPLYMLQTSQQLTHRYTCCRHHYNSHTVIHAADITTTHTPLYMLQTSQPLTHRYTCCRHHNNSHTVITCYRHHNNSHTVIHAADITTTPTPLYVLQTSQQLTHHYTCYRHHNNSHTVIRATDITTTHTPLYMLQTSQQLTHRYTCYRHHNNSHTVIPAADITTTHTPLYVLQTSQQLTHRYTCCRHHNNSHTVIHATDITTTHTPLYMLQTSQQLTHRYTCCRHHNNSHTVIRAADITTTHTPL</sequence>
<feature type="region of interest" description="Disordered" evidence="5">
    <location>
        <begin position="565"/>
        <end position="584"/>
    </location>
</feature>
<evidence type="ECO:0000256" key="4">
    <source>
        <dbReference type="PROSITE-ProRule" id="PRU00325"/>
    </source>
</evidence>
<reference evidence="7" key="1">
    <citation type="submission" date="2021-04" db="EMBL/GenBank/DDBJ databases">
        <authorList>
            <person name="Tunstrom K."/>
        </authorList>
    </citation>
    <scope>NUCLEOTIDE SEQUENCE</scope>
</reference>
<keyword evidence="1" id="KW-0479">Metal-binding</keyword>
<evidence type="ECO:0000256" key="1">
    <source>
        <dbReference type="ARBA" id="ARBA00022723"/>
    </source>
</evidence>
<dbReference type="PANTHER" id="PTHR22619:SF0">
    <property type="entry name" value="ZINC FINGER SWIM DOMAIN-CONTAINING PROTEIN 6-LIKE PROTEIN"/>
    <property type="match status" value="1"/>
</dbReference>